<dbReference type="InterPro" id="IPR024598">
    <property type="entry name" value="SF3a60/Prp9_C"/>
</dbReference>
<sequence length="559" mass="64324">MAETLLEQTRALHEDMERYERIIVKDLKQETKSHKDKLMQSHRVRKRLDQIQDAARKLMKIYEDEDKARKEEIEALGAEDKVFSKFYDRLKEIREYHRKFLSNDLTEAEDDTPLLKEEPHVEFTGEEGLGRYLDLHDLYMRFLNLRSQQQRGKGGKVGKLPATTDDGDGTVARVGPDGIEIAEEGAGAETEKPLEYYEYLTSFSDFSGVARKLKMGKQYRAHLNLRYPDYTVQRSDYLEALLGYLCYFYERTQPLAQLQRTLNTMENDFASRWDQGQIAGWEDRGLGNVAPSTSGIELEPFSSAEELEILGADRLKEALSSLGLKCGGTTKERAARLWLTRDTPLSQLDGKHFAQGVVPPSASDAATNSKQAAHARNVARLEVKIRKMAELLVNVIADTKGKVEKKQSQTYEEMQAELAEAEAEVALPEDEEEDDFVYNPLKLPLGWDGKPIPYWLYKLHGLNQEFKCEICGNYSYWGRRAYEKHFKEYRHLNGMRALGIPNNKMFYEVTKMEDALQLWKSIQEKAKGDFKPEDEEFEDAQGNVYSKKTYDDLKRQGLI</sequence>
<dbReference type="Proteomes" id="UP001165090">
    <property type="component" value="Unassembled WGS sequence"/>
</dbReference>
<dbReference type="Pfam" id="PF12108">
    <property type="entry name" value="SF3a60_bindingd"/>
    <property type="match status" value="1"/>
</dbReference>
<comment type="subcellular location">
    <subcellularLocation>
        <location evidence="1">Nucleus</location>
    </subcellularLocation>
</comment>
<evidence type="ECO:0000313" key="12">
    <source>
        <dbReference type="Proteomes" id="UP001165090"/>
    </source>
</evidence>
<evidence type="ECO:0000256" key="5">
    <source>
        <dbReference type="SAM" id="Coils"/>
    </source>
</evidence>
<comment type="caution">
    <text evidence="11">The sequence shown here is derived from an EMBL/GenBank/DDBJ whole genome shotgun (WGS) entry which is preliminary data.</text>
</comment>
<feature type="region of interest" description="Disordered" evidence="6">
    <location>
        <begin position="153"/>
        <end position="172"/>
    </location>
</feature>
<dbReference type="PANTHER" id="PTHR12786">
    <property type="entry name" value="SPLICING FACTOR SF3A-RELATED"/>
    <property type="match status" value="1"/>
</dbReference>
<dbReference type="EMBL" id="BSDZ01000011">
    <property type="protein sequence ID" value="GLI62199.1"/>
    <property type="molecule type" value="Genomic_DNA"/>
</dbReference>
<evidence type="ECO:0000256" key="6">
    <source>
        <dbReference type="SAM" id="MobiDB-lite"/>
    </source>
</evidence>
<keyword evidence="5" id="KW-0175">Coiled coil</keyword>
<protein>
    <recommendedName>
        <fullName evidence="13">Matrin-type domain-containing protein</fullName>
    </recommendedName>
</protein>
<dbReference type="PANTHER" id="PTHR12786:SF2">
    <property type="entry name" value="SPLICING FACTOR 3A SUBUNIT 3"/>
    <property type="match status" value="1"/>
</dbReference>
<feature type="domain" description="SDE2/SF3A3 SAP" evidence="9">
    <location>
        <begin position="277"/>
        <end position="354"/>
    </location>
</feature>
<reference evidence="11 12" key="1">
    <citation type="journal article" date="2023" name="IScience">
        <title>Expanded male sex-determining region conserved during the evolution of homothallism in the green alga Volvox.</title>
        <authorList>
            <person name="Yamamoto K."/>
            <person name="Matsuzaki R."/>
            <person name="Mahakham W."/>
            <person name="Heman W."/>
            <person name="Sekimoto H."/>
            <person name="Kawachi M."/>
            <person name="Minakuchi Y."/>
            <person name="Toyoda A."/>
            <person name="Nozaki H."/>
        </authorList>
    </citation>
    <scope>NUCLEOTIDE SEQUENCE [LARGE SCALE GENOMIC DNA]</scope>
    <source>
        <strain evidence="11 12">NIES-4468</strain>
    </source>
</reference>
<evidence type="ECO:0008006" key="13">
    <source>
        <dbReference type="Google" id="ProtNLM"/>
    </source>
</evidence>
<organism evidence="11 12">
    <name type="scientific">Volvox africanus</name>
    <dbReference type="NCBI Taxonomy" id="51714"/>
    <lineage>
        <taxon>Eukaryota</taxon>
        <taxon>Viridiplantae</taxon>
        <taxon>Chlorophyta</taxon>
        <taxon>core chlorophytes</taxon>
        <taxon>Chlorophyceae</taxon>
        <taxon>CS clade</taxon>
        <taxon>Chlamydomonadales</taxon>
        <taxon>Volvocaceae</taxon>
        <taxon>Volvox</taxon>
    </lineage>
</organism>
<dbReference type="InterPro" id="IPR051421">
    <property type="entry name" value="RNA_Proc_DNA_Dmg_Regulator"/>
</dbReference>
<evidence type="ECO:0000313" key="11">
    <source>
        <dbReference type="EMBL" id="GLI62199.1"/>
    </source>
</evidence>
<keyword evidence="3" id="KW-0508">mRNA splicing</keyword>
<evidence type="ECO:0000256" key="4">
    <source>
        <dbReference type="ARBA" id="ARBA00023242"/>
    </source>
</evidence>
<evidence type="ECO:0000256" key="1">
    <source>
        <dbReference type="ARBA" id="ARBA00004123"/>
    </source>
</evidence>
<feature type="domain" description="Splicing factor SF3a60 binding" evidence="8">
    <location>
        <begin position="82"/>
        <end position="100"/>
    </location>
</feature>
<feature type="domain" description="SF3A3" evidence="10">
    <location>
        <begin position="122"/>
        <end position="147"/>
    </location>
</feature>
<evidence type="ECO:0000259" key="9">
    <source>
        <dbReference type="Pfam" id="PF13297"/>
    </source>
</evidence>
<dbReference type="InterPro" id="IPR021966">
    <property type="entry name" value="SF3a60_bindingd"/>
</dbReference>
<dbReference type="Pfam" id="PF13297">
    <property type="entry name" value="SDE2_2C"/>
    <property type="match status" value="1"/>
</dbReference>
<dbReference type="InterPro" id="IPR031774">
    <property type="entry name" value="SF3A3_dom"/>
</dbReference>
<proteinExistence type="predicted"/>
<feature type="coiled-coil region" evidence="5">
    <location>
        <begin position="404"/>
        <end position="431"/>
    </location>
</feature>
<dbReference type="InterPro" id="IPR025086">
    <property type="entry name" value="SDE2/SF3A3_SAP"/>
</dbReference>
<keyword evidence="2" id="KW-0507">mRNA processing</keyword>
<dbReference type="Pfam" id="PF11931">
    <property type="entry name" value="SF3a60_Prp9_C"/>
    <property type="match status" value="1"/>
</dbReference>
<name>A0ABQ5RXQ7_9CHLO</name>
<evidence type="ECO:0000259" key="8">
    <source>
        <dbReference type="Pfam" id="PF12108"/>
    </source>
</evidence>
<keyword evidence="4" id="KW-0539">Nucleus</keyword>
<feature type="domain" description="Splicing factor SF3a60 /Prp9 subunit C-terminal" evidence="7">
    <location>
        <begin position="442"/>
        <end position="559"/>
    </location>
</feature>
<gene>
    <name evidence="11" type="ORF">VaNZ11_004790</name>
</gene>
<evidence type="ECO:0000259" key="10">
    <source>
        <dbReference type="Pfam" id="PF16837"/>
    </source>
</evidence>
<evidence type="ECO:0000256" key="3">
    <source>
        <dbReference type="ARBA" id="ARBA00023187"/>
    </source>
</evidence>
<keyword evidence="12" id="KW-1185">Reference proteome</keyword>
<accession>A0ABQ5RXQ7</accession>
<evidence type="ECO:0000256" key="2">
    <source>
        <dbReference type="ARBA" id="ARBA00022664"/>
    </source>
</evidence>
<evidence type="ECO:0000259" key="7">
    <source>
        <dbReference type="Pfam" id="PF11931"/>
    </source>
</evidence>
<dbReference type="Pfam" id="PF16837">
    <property type="entry name" value="SF3A3"/>
    <property type="match status" value="1"/>
</dbReference>